<evidence type="ECO:0000313" key="1">
    <source>
        <dbReference type="EMBL" id="KAJ7369213.1"/>
    </source>
</evidence>
<keyword evidence="2" id="KW-1185">Reference proteome</keyword>
<sequence>MRVCAGCTEDAISGKKACLKGYLLQSAPKTAAVQENATQRNIARIRTVCAGDCDCDCDISVQLLQFKIELDWIRVQPPPPGGRDEDGFHSIPLPEMQVQMFLFDRSEIWACCTAARGLKTGQDKTSAWTWTWTLSRSQTLDGQGQDIGTARRRPRKERETIWSLKAGTANRREEVCAEYTVVSLGSLHGVKIRTVEVGTRRVYGCKYS</sequence>
<gene>
    <name evidence="1" type="ORF">DFH08DRAFT_984166</name>
</gene>
<evidence type="ECO:0000313" key="2">
    <source>
        <dbReference type="Proteomes" id="UP001218218"/>
    </source>
</evidence>
<dbReference type="AlphaFoldDB" id="A0AAD7AWW8"/>
<protein>
    <submittedName>
        <fullName evidence="1">Uncharacterized protein</fullName>
    </submittedName>
</protein>
<dbReference type="Proteomes" id="UP001218218">
    <property type="component" value="Unassembled WGS sequence"/>
</dbReference>
<proteinExistence type="predicted"/>
<comment type="caution">
    <text evidence="1">The sequence shown here is derived from an EMBL/GenBank/DDBJ whole genome shotgun (WGS) entry which is preliminary data.</text>
</comment>
<name>A0AAD7AWW8_9AGAR</name>
<reference evidence="1" key="1">
    <citation type="submission" date="2023-03" db="EMBL/GenBank/DDBJ databases">
        <title>Massive genome expansion in bonnet fungi (Mycena s.s.) driven by repeated elements and novel gene families across ecological guilds.</title>
        <authorList>
            <consortium name="Lawrence Berkeley National Laboratory"/>
            <person name="Harder C.B."/>
            <person name="Miyauchi S."/>
            <person name="Viragh M."/>
            <person name="Kuo A."/>
            <person name="Thoen E."/>
            <person name="Andreopoulos B."/>
            <person name="Lu D."/>
            <person name="Skrede I."/>
            <person name="Drula E."/>
            <person name="Henrissat B."/>
            <person name="Morin E."/>
            <person name="Kohler A."/>
            <person name="Barry K."/>
            <person name="LaButti K."/>
            <person name="Morin E."/>
            <person name="Salamov A."/>
            <person name="Lipzen A."/>
            <person name="Mereny Z."/>
            <person name="Hegedus B."/>
            <person name="Baldrian P."/>
            <person name="Stursova M."/>
            <person name="Weitz H."/>
            <person name="Taylor A."/>
            <person name="Grigoriev I.V."/>
            <person name="Nagy L.G."/>
            <person name="Martin F."/>
            <person name="Kauserud H."/>
        </authorList>
    </citation>
    <scope>NUCLEOTIDE SEQUENCE</scope>
    <source>
        <strain evidence="1">CBHHK002</strain>
    </source>
</reference>
<accession>A0AAD7AWW8</accession>
<organism evidence="1 2">
    <name type="scientific">Mycena albidolilacea</name>
    <dbReference type="NCBI Taxonomy" id="1033008"/>
    <lineage>
        <taxon>Eukaryota</taxon>
        <taxon>Fungi</taxon>
        <taxon>Dikarya</taxon>
        <taxon>Basidiomycota</taxon>
        <taxon>Agaricomycotina</taxon>
        <taxon>Agaricomycetes</taxon>
        <taxon>Agaricomycetidae</taxon>
        <taxon>Agaricales</taxon>
        <taxon>Marasmiineae</taxon>
        <taxon>Mycenaceae</taxon>
        <taxon>Mycena</taxon>
    </lineage>
</organism>
<dbReference type="EMBL" id="JARIHO010000001">
    <property type="protein sequence ID" value="KAJ7369213.1"/>
    <property type="molecule type" value="Genomic_DNA"/>
</dbReference>